<accession>A0A5J4UFF0</accession>
<name>A0A5J4UFF0_9EUKA</name>
<organism evidence="1 2">
    <name type="scientific">Streblomastix strix</name>
    <dbReference type="NCBI Taxonomy" id="222440"/>
    <lineage>
        <taxon>Eukaryota</taxon>
        <taxon>Metamonada</taxon>
        <taxon>Preaxostyla</taxon>
        <taxon>Oxymonadida</taxon>
        <taxon>Streblomastigidae</taxon>
        <taxon>Streblomastix</taxon>
    </lineage>
</organism>
<dbReference type="AlphaFoldDB" id="A0A5J4UFF0"/>
<evidence type="ECO:0000313" key="2">
    <source>
        <dbReference type="Proteomes" id="UP000324800"/>
    </source>
</evidence>
<comment type="caution">
    <text evidence="1">The sequence shown here is derived from an EMBL/GenBank/DDBJ whole genome shotgun (WGS) entry which is preliminary data.</text>
</comment>
<protein>
    <submittedName>
        <fullName evidence="1">Uncharacterized protein</fullName>
    </submittedName>
</protein>
<dbReference type="EMBL" id="SNRW01016954">
    <property type="protein sequence ID" value="KAA6368830.1"/>
    <property type="molecule type" value="Genomic_DNA"/>
</dbReference>
<gene>
    <name evidence="1" type="ORF">EZS28_035642</name>
</gene>
<evidence type="ECO:0000313" key="1">
    <source>
        <dbReference type="EMBL" id="KAA6368830.1"/>
    </source>
</evidence>
<sequence length="209" mass="23782">MRLEPFPIKKKPYFIPSFPFAEPLNREKDGEVVCCDSRSENDESNQSFGIALFTSHLTQYNFIYPIPFPQPPMSILYIGGQEKEKENSSINTRSQQITKISSKNELNPKKINRHNQLKDVKSLDKLFIASGNTLIIIANGQVQRHTYPYKWFNELAMTNGGNCFQSNIDNIQLKLGTSMLFIVSASNSSMIVDLNNGSFFEFPGRETDI</sequence>
<feature type="non-terminal residue" evidence="1">
    <location>
        <position position="209"/>
    </location>
</feature>
<dbReference type="Proteomes" id="UP000324800">
    <property type="component" value="Unassembled WGS sequence"/>
</dbReference>
<proteinExistence type="predicted"/>
<reference evidence="1 2" key="1">
    <citation type="submission" date="2019-03" db="EMBL/GenBank/DDBJ databases">
        <title>Single cell metagenomics reveals metabolic interactions within the superorganism composed of flagellate Streblomastix strix and complex community of Bacteroidetes bacteria on its surface.</title>
        <authorList>
            <person name="Treitli S.C."/>
            <person name="Kolisko M."/>
            <person name="Husnik F."/>
            <person name="Keeling P."/>
            <person name="Hampl V."/>
        </authorList>
    </citation>
    <scope>NUCLEOTIDE SEQUENCE [LARGE SCALE GENOMIC DNA]</scope>
    <source>
        <strain evidence="1">ST1C</strain>
    </source>
</reference>